<dbReference type="SUPFAM" id="SSF55920">
    <property type="entry name" value="Creatinase/aminopeptidase"/>
    <property type="match status" value="1"/>
</dbReference>
<dbReference type="OrthoDB" id="9761809at2"/>
<dbReference type="Gene3D" id="3.90.230.10">
    <property type="entry name" value="Creatinase/methionine aminopeptidase superfamily"/>
    <property type="match status" value="1"/>
</dbReference>
<dbReference type="InterPro" id="IPR029149">
    <property type="entry name" value="Creatin/AminoP/Spt16_N"/>
</dbReference>
<dbReference type="STRING" id="469383.Cwoe_0811"/>
<reference evidence="4" key="2">
    <citation type="submission" date="2010-01" db="EMBL/GenBank/DDBJ databases">
        <title>The complete genome of Conexibacter woesei DSM 14684.</title>
        <authorList>
            <consortium name="US DOE Joint Genome Institute (JGI-PGF)"/>
            <person name="Lucas S."/>
            <person name="Copeland A."/>
            <person name="Lapidus A."/>
            <person name="Glavina del Rio T."/>
            <person name="Dalin E."/>
            <person name="Tice H."/>
            <person name="Bruce D."/>
            <person name="Goodwin L."/>
            <person name="Pitluck S."/>
            <person name="Kyrpides N."/>
            <person name="Mavromatis K."/>
            <person name="Ivanova N."/>
            <person name="Mikhailova N."/>
            <person name="Chertkov O."/>
            <person name="Brettin T."/>
            <person name="Detter J.C."/>
            <person name="Han C."/>
            <person name="Larimer F."/>
            <person name="Land M."/>
            <person name="Hauser L."/>
            <person name="Markowitz V."/>
            <person name="Cheng J.-F."/>
            <person name="Hugenholtz P."/>
            <person name="Woyke T."/>
            <person name="Wu D."/>
            <person name="Pukall R."/>
            <person name="Steenblock K."/>
            <person name="Schneider S."/>
            <person name="Klenk H.-P."/>
            <person name="Eisen J.A."/>
        </authorList>
    </citation>
    <scope>NUCLEOTIDE SEQUENCE [LARGE SCALE GENOMIC DNA]</scope>
    <source>
        <strain evidence="4">DSM 14684 / CIP 108061 / JCM 11494 / NBRC 100937 / ID131577</strain>
    </source>
</reference>
<dbReference type="RefSeq" id="WP_012932297.1">
    <property type="nucleotide sequence ID" value="NC_013739.1"/>
</dbReference>
<evidence type="ECO:0000259" key="2">
    <source>
        <dbReference type="Pfam" id="PF01321"/>
    </source>
</evidence>
<dbReference type="Pfam" id="PF00557">
    <property type="entry name" value="Peptidase_M24"/>
    <property type="match status" value="1"/>
</dbReference>
<keyword evidence="4" id="KW-1185">Reference proteome</keyword>
<dbReference type="InterPro" id="IPR000587">
    <property type="entry name" value="Creatinase_N"/>
</dbReference>
<dbReference type="Pfam" id="PF01321">
    <property type="entry name" value="Creatinase_N"/>
    <property type="match status" value="1"/>
</dbReference>
<dbReference type="SUPFAM" id="SSF53092">
    <property type="entry name" value="Creatinase/prolidase N-terminal domain"/>
    <property type="match status" value="1"/>
</dbReference>
<name>D3FAH5_CONWI</name>
<dbReference type="InterPro" id="IPR036005">
    <property type="entry name" value="Creatinase/aminopeptidase-like"/>
</dbReference>
<gene>
    <name evidence="3" type="ordered locus">Cwoe_0811</name>
</gene>
<evidence type="ECO:0000313" key="4">
    <source>
        <dbReference type="Proteomes" id="UP000008229"/>
    </source>
</evidence>
<protein>
    <submittedName>
        <fullName evidence="3">Creatinase</fullName>
    </submittedName>
</protein>
<proteinExistence type="predicted"/>
<dbReference type="Gene3D" id="3.40.350.10">
    <property type="entry name" value="Creatinase/prolidase N-terminal domain"/>
    <property type="match status" value="1"/>
</dbReference>
<dbReference type="InterPro" id="IPR050659">
    <property type="entry name" value="Peptidase_M24B"/>
</dbReference>
<dbReference type="EMBL" id="CP001854">
    <property type="protein sequence ID" value="ADB49244.1"/>
    <property type="molecule type" value="Genomic_DNA"/>
</dbReference>
<dbReference type="HOGENOM" id="CLU_017266_3_1_11"/>
<dbReference type="InterPro" id="IPR000994">
    <property type="entry name" value="Pept_M24"/>
</dbReference>
<feature type="domain" description="Creatinase N-terminal" evidence="2">
    <location>
        <begin position="13"/>
        <end position="151"/>
    </location>
</feature>
<accession>D3FAH5</accession>
<dbReference type="PANTHER" id="PTHR46112:SF3">
    <property type="entry name" value="AMINOPEPTIDASE YPDF"/>
    <property type="match status" value="1"/>
</dbReference>
<evidence type="ECO:0000259" key="1">
    <source>
        <dbReference type="Pfam" id="PF00557"/>
    </source>
</evidence>
<dbReference type="PANTHER" id="PTHR46112">
    <property type="entry name" value="AMINOPEPTIDASE"/>
    <property type="match status" value="1"/>
</dbReference>
<sequence>MQLAFDVATYRARIERVRQSLRDQQIDAVLVTMPDSIHWLTGYDTIGYLWTQALLIDQSDAEPTLHTRTTEEPGVLETSWLTTGIFYDIAQVDPMEVQAQTLRSRGLDTGRIAVDMQAFTFLPASWERLKKALPEADFVDGTEIVPELRLIKSAAELAYQRQAAAMADYAMSEAFAALRPGLSEVELAGIISRALGEAGSEYAAIPPMVVSGPRSALVHGMATRRTISLGDVVCMEFAGTVHRYHGIVMRTAVIGKPSAEVAETAAVLEEATDVAIKGCKIGTPVHQPDDECNAVLDRLDLVRRRCHRLGYSTGVAYPPGWLEPMTLVKGDEHVFEQGMSFSIEPNITLLDRGFGMKQGDTVEAGPDGGVSMSALGHGLTVID</sequence>
<dbReference type="AlphaFoldDB" id="D3FAH5"/>
<dbReference type="KEGG" id="cwo:Cwoe_0811"/>
<reference evidence="3 4" key="1">
    <citation type="journal article" date="2010" name="Stand. Genomic Sci.">
        <title>Complete genome sequence of Conexibacter woesei type strain (ID131577).</title>
        <authorList>
            <person name="Pukall R."/>
            <person name="Lapidus A."/>
            <person name="Glavina Del Rio T."/>
            <person name="Copeland A."/>
            <person name="Tice H."/>
            <person name="Cheng J.-F."/>
            <person name="Lucas S."/>
            <person name="Chen F."/>
            <person name="Nolan M."/>
            <person name="Bruce D."/>
            <person name="Goodwin L."/>
            <person name="Pitluck S."/>
            <person name="Mavromatis K."/>
            <person name="Ivanova N."/>
            <person name="Ovchinnikova G."/>
            <person name="Pati A."/>
            <person name="Chen A."/>
            <person name="Palaniappan K."/>
            <person name="Land M."/>
            <person name="Hauser L."/>
            <person name="Chang Y.-J."/>
            <person name="Jeffries C.D."/>
            <person name="Chain P."/>
            <person name="Meincke L."/>
            <person name="Sims D."/>
            <person name="Brettin T."/>
            <person name="Detter J.C."/>
            <person name="Rohde M."/>
            <person name="Goeker M."/>
            <person name="Bristow J."/>
            <person name="Eisen J.A."/>
            <person name="Markowitz V."/>
            <person name="Kyrpides N.C."/>
            <person name="Klenk H.-P."/>
            <person name="Hugenholtz P."/>
        </authorList>
    </citation>
    <scope>NUCLEOTIDE SEQUENCE [LARGE SCALE GENOMIC DNA]</scope>
    <source>
        <strain evidence="4">DSM 14684 / CIP 108061 / JCM 11494 / NBRC 100937 / ID131577</strain>
    </source>
</reference>
<dbReference type="eggNOG" id="COG0006">
    <property type="taxonomic scope" value="Bacteria"/>
</dbReference>
<dbReference type="CDD" id="cd01066">
    <property type="entry name" value="APP_MetAP"/>
    <property type="match status" value="1"/>
</dbReference>
<feature type="domain" description="Peptidase M24" evidence="1">
    <location>
        <begin position="161"/>
        <end position="362"/>
    </location>
</feature>
<dbReference type="Proteomes" id="UP000008229">
    <property type="component" value="Chromosome"/>
</dbReference>
<evidence type="ECO:0000313" key="3">
    <source>
        <dbReference type="EMBL" id="ADB49244.1"/>
    </source>
</evidence>
<organism evidence="3 4">
    <name type="scientific">Conexibacter woesei (strain DSM 14684 / CCUG 47730 / CIP 108061 / JCM 11494 / NBRC 100937 / ID131577)</name>
    <dbReference type="NCBI Taxonomy" id="469383"/>
    <lineage>
        <taxon>Bacteria</taxon>
        <taxon>Bacillati</taxon>
        <taxon>Actinomycetota</taxon>
        <taxon>Thermoleophilia</taxon>
        <taxon>Solirubrobacterales</taxon>
        <taxon>Conexibacteraceae</taxon>
        <taxon>Conexibacter</taxon>
    </lineage>
</organism>